<dbReference type="InterPro" id="IPR029032">
    <property type="entry name" value="AhpD-like"/>
</dbReference>
<sequence length="178" mass="19685">MKNFPIPTKEEVTPANQAIFDNLQGMVGFVPNLYAIFAHSETALSDYLALQNRKTTLRAKEREVINLVVSQINACAYCLSAHTQFAKMNGFSDEQILNIRRANIGFDTKLDALAKLVKATTENRGHVPAEVVENFYAAGYTEASLIDVTMVIGDKIITNYLHALTDIPVDWPLAPALN</sequence>
<feature type="domain" description="Carboxymuconolactone decarboxylase-like" evidence="1">
    <location>
        <begin position="49"/>
        <end position="101"/>
    </location>
</feature>
<keyword evidence="2" id="KW-0560">Oxidoreductase</keyword>
<keyword evidence="2" id="KW-0575">Peroxidase</keyword>
<dbReference type="PANTHER" id="PTHR35446:SF3">
    <property type="entry name" value="CMD DOMAIN-CONTAINING PROTEIN"/>
    <property type="match status" value="1"/>
</dbReference>
<gene>
    <name evidence="2" type="ORF">CLV32_4035</name>
</gene>
<reference evidence="2 3" key="1">
    <citation type="submission" date="2019-03" db="EMBL/GenBank/DDBJ databases">
        <title>Genomic Encyclopedia of Archaeal and Bacterial Type Strains, Phase II (KMG-II): from individual species to whole genera.</title>
        <authorList>
            <person name="Goeker M."/>
        </authorList>
    </citation>
    <scope>NUCLEOTIDE SEQUENCE [LARGE SCALE GENOMIC DNA]</scope>
    <source>
        <strain evidence="2 3">DSM 19034</strain>
    </source>
</reference>
<dbReference type="Pfam" id="PF02627">
    <property type="entry name" value="CMD"/>
    <property type="match status" value="1"/>
</dbReference>
<dbReference type="NCBIfam" id="TIGR00778">
    <property type="entry name" value="ahpD_dom"/>
    <property type="match status" value="1"/>
</dbReference>
<evidence type="ECO:0000313" key="3">
    <source>
        <dbReference type="Proteomes" id="UP000295499"/>
    </source>
</evidence>
<dbReference type="InterPro" id="IPR003779">
    <property type="entry name" value="CMD-like"/>
</dbReference>
<organism evidence="2 3">
    <name type="scientific">Pedobacter duraquae</name>
    <dbReference type="NCBI Taxonomy" id="425511"/>
    <lineage>
        <taxon>Bacteria</taxon>
        <taxon>Pseudomonadati</taxon>
        <taxon>Bacteroidota</taxon>
        <taxon>Sphingobacteriia</taxon>
        <taxon>Sphingobacteriales</taxon>
        <taxon>Sphingobacteriaceae</taxon>
        <taxon>Pedobacter</taxon>
    </lineage>
</organism>
<dbReference type="AlphaFoldDB" id="A0A4R6IGZ9"/>
<dbReference type="PANTHER" id="PTHR35446">
    <property type="entry name" value="SI:CH211-175M2.5"/>
    <property type="match status" value="1"/>
</dbReference>
<dbReference type="Proteomes" id="UP000295499">
    <property type="component" value="Unassembled WGS sequence"/>
</dbReference>
<protein>
    <submittedName>
        <fullName evidence="2">Putative peroxidase-related enzyme</fullName>
    </submittedName>
</protein>
<dbReference type="InterPro" id="IPR004675">
    <property type="entry name" value="AhpD_core"/>
</dbReference>
<evidence type="ECO:0000313" key="2">
    <source>
        <dbReference type="EMBL" id="TDO20275.1"/>
    </source>
</evidence>
<keyword evidence="3" id="KW-1185">Reference proteome</keyword>
<dbReference type="Gene3D" id="1.20.1290.10">
    <property type="entry name" value="AhpD-like"/>
    <property type="match status" value="1"/>
</dbReference>
<comment type="caution">
    <text evidence="2">The sequence shown here is derived from an EMBL/GenBank/DDBJ whole genome shotgun (WGS) entry which is preliminary data.</text>
</comment>
<dbReference type="RefSeq" id="WP_133558645.1">
    <property type="nucleotide sequence ID" value="NZ_SNWM01000005.1"/>
</dbReference>
<dbReference type="OrthoDB" id="9808310at2"/>
<dbReference type="GO" id="GO:0051920">
    <property type="term" value="F:peroxiredoxin activity"/>
    <property type="evidence" value="ECO:0007669"/>
    <property type="project" value="InterPro"/>
</dbReference>
<proteinExistence type="predicted"/>
<name>A0A4R6IGZ9_9SPHI</name>
<dbReference type="EMBL" id="SNWM01000005">
    <property type="protein sequence ID" value="TDO20275.1"/>
    <property type="molecule type" value="Genomic_DNA"/>
</dbReference>
<dbReference type="SUPFAM" id="SSF69118">
    <property type="entry name" value="AhpD-like"/>
    <property type="match status" value="1"/>
</dbReference>
<accession>A0A4R6IGZ9</accession>
<evidence type="ECO:0000259" key="1">
    <source>
        <dbReference type="Pfam" id="PF02627"/>
    </source>
</evidence>